<dbReference type="Proteomes" id="UP001592582">
    <property type="component" value="Unassembled WGS sequence"/>
</dbReference>
<evidence type="ECO:0008006" key="3">
    <source>
        <dbReference type="Google" id="ProtNLM"/>
    </source>
</evidence>
<comment type="caution">
    <text evidence="1">The sequence shown here is derived from an EMBL/GenBank/DDBJ whole genome shotgun (WGS) entry which is preliminary data.</text>
</comment>
<keyword evidence="2" id="KW-1185">Reference proteome</keyword>
<organism evidence="1 2">
    <name type="scientific">Streptacidiphilus alkalitolerans</name>
    <dbReference type="NCBI Taxonomy" id="3342712"/>
    <lineage>
        <taxon>Bacteria</taxon>
        <taxon>Bacillati</taxon>
        <taxon>Actinomycetota</taxon>
        <taxon>Actinomycetes</taxon>
        <taxon>Kitasatosporales</taxon>
        <taxon>Streptomycetaceae</taxon>
        <taxon>Streptacidiphilus</taxon>
    </lineage>
</organism>
<dbReference type="EMBL" id="JBHEZX010000005">
    <property type="protein sequence ID" value="MFC1410230.1"/>
    <property type="molecule type" value="Genomic_DNA"/>
</dbReference>
<protein>
    <recommendedName>
        <fullName evidence="3">Replication activator protein Pra</fullName>
    </recommendedName>
</protein>
<proteinExistence type="predicted"/>
<name>A0ABV6V926_9ACTN</name>
<evidence type="ECO:0000313" key="2">
    <source>
        <dbReference type="Proteomes" id="UP001592582"/>
    </source>
</evidence>
<sequence>MRSIRAETSAATILPTEAPETKVKDRQTGEVAKDAVSGETLKTVGVVYIEDGESSLLKVAIPESGVGDGLALGAPVSLPGLVARPWESTFNGQQRHGIAFRATAVMAGTFPIAMGGLTTCRSS</sequence>
<gene>
    <name evidence="1" type="ORF">ACEZDG_13225</name>
</gene>
<reference evidence="1 2" key="1">
    <citation type="submission" date="2024-09" db="EMBL/GenBank/DDBJ databases">
        <authorList>
            <person name="Lee S.D."/>
        </authorList>
    </citation>
    <scope>NUCLEOTIDE SEQUENCE [LARGE SCALE GENOMIC DNA]</scope>
    <source>
        <strain evidence="1 2">N1-1</strain>
    </source>
</reference>
<dbReference type="RefSeq" id="WP_380507505.1">
    <property type="nucleotide sequence ID" value="NZ_JBHEZX010000005.1"/>
</dbReference>
<accession>A0ABV6V926</accession>
<evidence type="ECO:0000313" key="1">
    <source>
        <dbReference type="EMBL" id="MFC1410230.1"/>
    </source>
</evidence>